<dbReference type="EMBL" id="AB716314">
    <property type="protein sequence ID" value="BAM15192.1"/>
    <property type="molecule type" value="Genomic_DNA"/>
</dbReference>
<dbReference type="PANTHER" id="PTHR35004">
    <property type="entry name" value="TRANSPOSASE RV3428C-RELATED"/>
    <property type="match status" value="1"/>
</dbReference>
<proteinExistence type="predicted"/>
<dbReference type="InterPro" id="IPR054353">
    <property type="entry name" value="IstA-like_C"/>
</dbReference>
<protein>
    <recommendedName>
        <fullName evidence="1">Integrase catalytic domain-containing protein</fullName>
    </recommendedName>
</protein>
<dbReference type="InterPro" id="IPR001584">
    <property type="entry name" value="Integrase_cat-core"/>
</dbReference>
<dbReference type="NCBIfam" id="NF033546">
    <property type="entry name" value="transpos_IS21"/>
    <property type="match status" value="1"/>
</dbReference>
<dbReference type="GO" id="GO:0015074">
    <property type="term" value="P:DNA integration"/>
    <property type="evidence" value="ECO:0007669"/>
    <property type="project" value="InterPro"/>
</dbReference>
<dbReference type="Pfam" id="PF22483">
    <property type="entry name" value="Mu-transpos_C_2"/>
    <property type="match status" value="1"/>
</dbReference>
<organism evidence="2">
    <name type="scientific">uncultured microorganism</name>
    <dbReference type="NCBI Taxonomy" id="358574"/>
    <lineage>
        <taxon>unclassified sequences</taxon>
        <taxon>environmental samples</taxon>
    </lineage>
</organism>
<evidence type="ECO:0000313" key="2">
    <source>
        <dbReference type="EMBL" id="BAM15192.1"/>
    </source>
</evidence>
<dbReference type="AlphaFoldDB" id="I2FJK7"/>
<feature type="domain" description="Integrase catalytic" evidence="1">
    <location>
        <begin position="60"/>
        <end position="248"/>
    </location>
</feature>
<dbReference type="PROSITE" id="PS50994">
    <property type="entry name" value="INTEGRASE"/>
    <property type="match status" value="1"/>
</dbReference>
<evidence type="ECO:0000259" key="1">
    <source>
        <dbReference type="PROSITE" id="PS50994"/>
    </source>
</evidence>
<dbReference type="PANTHER" id="PTHR35004:SF8">
    <property type="entry name" value="TRANSPOSASE RV3428C-RELATED"/>
    <property type="match status" value="1"/>
</dbReference>
<accession>I2FJK7</accession>
<name>I2FJK7_9ZZZZ</name>
<sequence>MDPDLQYIHEQMKKPSVNLKLLWIEYCEESRKSSALPLMYSQFCNHNQKFAQTRRATMHIPRKPAEAIEVDWAGKTAAIYDRDTGEEIKVYVFVGVLNYSLYAYVEGFLDMSKMSWINAHVGMFSYFGGSTNILIPDNLKTGVDKADKYNPVINRTYSELAQYYQTAVLPARVRKPKDKVSVEDVVGDISTWIIVALRNNKFFSLAELNKAIKENLNHFNHRAFLKKDSNRYSYYLEETPMLIPLPKTPFELAEWKSAKVQYNYHISIDRMNYSIPSEYIGYTVDVKITARVIEVFYNNH</sequence>
<reference evidence="2" key="1">
    <citation type="submission" date="2012-05" db="EMBL/GenBank/DDBJ databases">
        <title>Distribution of dehalogenation activities and characterization of organohalide-responsive genes in marine subsurface sediments of the Nankai Trough plate-subduction zone.</title>
        <authorList>
            <person name="Futagami T."/>
            <person name="Morono Y."/>
            <person name="Terada T."/>
            <person name="Kaksonen A.H."/>
            <person name="Inagaki F."/>
        </authorList>
    </citation>
    <scope>NUCLEOTIDE SEQUENCE</scope>
</reference>